<keyword evidence="2" id="KW-0472">Membrane</keyword>
<evidence type="ECO:0000256" key="1">
    <source>
        <dbReference type="SAM" id="MobiDB-lite"/>
    </source>
</evidence>
<name>A0A3M7SD99_BRAPC</name>
<keyword evidence="4" id="KW-1185">Reference proteome</keyword>
<keyword evidence="2" id="KW-1133">Transmembrane helix</keyword>
<dbReference type="Proteomes" id="UP000276133">
    <property type="component" value="Unassembled WGS sequence"/>
</dbReference>
<feature type="region of interest" description="Disordered" evidence="1">
    <location>
        <begin position="139"/>
        <end position="168"/>
    </location>
</feature>
<feature type="compositionally biased region" description="Polar residues" evidence="1">
    <location>
        <begin position="139"/>
        <end position="165"/>
    </location>
</feature>
<gene>
    <name evidence="3" type="ORF">BpHYR1_008336</name>
</gene>
<protein>
    <recommendedName>
        <fullName evidence="5">Transmembrane protein</fullName>
    </recommendedName>
</protein>
<comment type="caution">
    <text evidence="3">The sequence shown here is derived from an EMBL/GenBank/DDBJ whole genome shotgun (WGS) entry which is preliminary data.</text>
</comment>
<proteinExistence type="predicted"/>
<dbReference type="EMBL" id="REGN01001625">
    <property type="protein sequence ID" value="RNA33510.1"/>
    <property type="molecule type" value="Genomic_DNA"/>
</dbReference>
<sequence length="188" mass="21432">MNFYGSNCQFKNLTQKFFPIQDQPNPSPCPDRKCQNTKNIFKYELLTTKRNEKKDEGLNIIGIVIPIVIIFFIFCIPFTCRMCIYAYGKQSKPIGPSSQIIQTNDETYQIGTVSSLSGSLVSVPSQYMYANDFIETNSSPYRSRQSSRTFPENDQMETSSISSKSLPPAYDKIELDKSHDLPSYDQIV</sequence>
<organism evidence="3 4">
    <name type="scientific">Brachionus plicatilis</name>
    <name type="common">Marine rotifer</name>
    <name type="synonym">Brachionus muelleri</name>
    <dbReference type="NCBI Taxonomy" id="10195"/>
    <lineage>
        <taxon>Eukaryota</taxon>
        <taxon>Metazoa</taxon>
        <taxon>Spiralia</taxon>
        <taxon>Gnathifera</taxon>
        <taxon>Rotifera</taxon>
        <taxon>Eurotatoria</taxon>
        <taxon>Monogononta</taxon>
        <taxon>Pseudotrocha</taxon>
        <taxon>Ploima</taxon>
        <taxon>Brachionidae</taxon>
        <taxon>Brachionus</taxon>
    </lineage>
</organism>
<evidence type="ECO:0000256" key="2">
    <source>
        <dbReference type="SAM" id="Phobius"/>
    </source>
</evidence>
<keyword evidence="2" id="KW-0812">Transmembrane</keyword>
<evidence type="ECO:0000313" key="3">
    <source>
        <dbReference type="EMBL" id="RNA33510.1"/>
    </source>
</evidence>
<accession>A0A3M7SD99</accession>
<evidence type="ECO:0000313" key="4">
    <source>
        <dbReference type="Proteomes" id="UP000276133"/>
    </source>
</evidence>
<dbReference type="AlphaFoldDB" id="A0A3M7SD99"/>
<feature type="transmembrane region" description="Helical" evidence="2">
    <location>
        <begin position="58"/>
        <end position="79"/>
    </location>
</feature>
<evidence type="ECO:0008006" key="5">
    <source>
        <dbReference type="Google" id="ProtNLM"/>
    </source>
</evidence>
<reference evidence="3 4" key="1">
    <citation type="journal article" date="2018" name="Sci. Rep.">
        <title>Genomic signatures of local adaptation to the degree of environmental predictability in rotifers.</title>
        <authorList>
            <person name="Franch-Gras L."/>
            <person name="Hahn C."/>
            <person name="Garcia-Roger E.M."/>
            <person name="Carmona M.J."/>
            <person name="Serra M."/>
            <person name="Gomez A."/>
        </authorList>
    </citation>
    <scope>NUCLEOTIDE SEQUENCE [LARGE SCALE GENOMIC DNA]</scope>
    <source>
        <strain evidence="3">HYR1</strain>
    </source>
</reference>